<dbReference type="Proteomes" id="UP001327225">
    <property type="component" value="Chromosome"/>
</dbReference>
<keyword evidence="4" id="KW-0175">Coiled coil</keyword>
<sequence>MPDHRSVTLPVPTRMTLRNFSLYSRARTIEVAFEKSVFCLAGANGLGKSTFLSALNFAVTGTVAKPGTNFLGASKFYEDISGYSTKYFDGRISPNDHEIAEVEIELAVGTQRFHLTRGMFSPTGLRAFSITRENGETIDFSGAEVTDAERHGRYVNEIIEATGLNSFAQLVFLQWFVLTFDEQRHLLFWSDRISEQALFLAFGYSAESAERAEALQRAYDSSESKVRNLQWQATGVRKRLDALEAALGGESQSEDGDLEAEHQRMLTELDAAGAEHGELVASVQDAQARLDEAGIGEAAARQAYEEAFRERVALASAARLHPLVIAALEEQTCGICGTADVAVRDAVNDLLQSSRCPLCTSALSAETAEGAAALATRLTELGQRLVDAGEDVRSLREHVSRKVRALDEADARIRSARTTLETFRAANTRALLRGSGDAGVVDDARAGLRREIADLLQQKEQALQRRDQAIASLDVLRQDLGRRFAEMENEFVPLLQELAFEFLGVPLQVDLERRGHHLGLSLTLQGTQRPAADTLSESQRFFVDIALRMALARKLSSLEAPATLYIDTPEGSLDIAYEGRAGRMFGLFAGAEDHVIMTANINTSKLLLELATICRNEKMELVRMTEWSDLTSVQQDAQADFEAAYGDIEARLNGASN</sequence>
<evidence type="ECO:0000313" key="7">
    <source>
        <dbReference type="Proteomes" id="UP001327225"/>
    </source>
</evidence>
<reference evidence="7" key="1">
    <citation type="submission" date="2023-12" db="EMBL/GenBank/DDBJ databases">
        <title>Novel species in genus Nocardioides.</title>
        <authorList>
            <person name="Zhou H."/>
        </authorList>
    </citation>
    <scope>NUCLEOTIDE SEQUENCE [LARGE SCALE GENOMIC DNA]</scope>
    <source>
        <strain evidence="7">HM61</strain>
    </source>
</reference>
<dbReference type="RefSeq" id="WP_322937856.1">
    <property type="nucleotide sequence ID" value="NZ_CP141059.1"/>
</dbReference>
<evidence type="ECO:0000259" key="5">
    <source>
        <dbReference type="Pfam" id="PF13476"/>
    </source>
</evidence>
<keyword evidence="7" id="KW-1185">Reference proteome</keyword>
<gene>
    <name evidence="6" type="ORF">SHK19_03390</name>
</gene>
<dbReference type="PANTHER" id="PTHR32114:SF2">
    <property type="entry name" value="ABC TRANSPORTER ABCH.3"/>
    <property type="match status" value="1"/>
</dbReference>
<protein>
    <recommendedName>
        <fullName evidence="3">Nuclease SbcCD subunit C</fullName>
    </recommendedName>
</protein>
<organism evidence="6 7">
    <name type="scientific">Nocardioides bizhenqiangii</name>
    <dbReference type="NCBI Taxonomy" id="3095076"/>
    <lineage>
        <taxon>Bacteria</taxon>
        <taxon>Bacillati</taxon>
        <taxon>Actinomycetota</taxon>
        <taxon>Actinomycetes</taxon>
        <taxon>Propionibacteriales</taxon>
        <taxon>Nocardioidaceae</taxon>
        <taxon>Nocardioides</taxon>
    </lineage>
</organism>
<accession>A0ABZ0ZSK9</accession>
<evidence type="ECO:0000256" key="1">
    <source>
        <dbReference type="ARBA" id="ARBA00006930"/>
    </source>
</evidence>
<feature type="coiled-coil region" evidence="4">
    <location>
        <begin position="406"/>
        <end position="479"/>
    </location>
</feature>
<feature type="coiled-coil region" evidence="4">
    <location>
        <begin position="212"/>
        <end position="246"/>
    </location>
</feature>
<evidence type="ECO:0000256" key="2">
    <source>
        <dbReference type="ARBA" id="ARBA00011322"/>
    </source>
</evidence>
<dbReference type="SUPFAM" id="SSF52540">
    <property type="entry name" value="P-loop containing nucleoside triphosphate hydrolases"/>
    <property type="match status" value="1"/>
</dbReference>
<dbReference type="EMBL" id="CP141059">
    <property type="protein sequence ID" value="WQQ27277.1"/>
    <property type="molecule type" value="Genomic_DNA"/>
</dbReference>
<evidence type="ECO:0000256" key="3">
    <source>
        <dbReference type="ARBA" id="ARBA00013368"/>
    </source>
</evidence>
<evidence type="ECO:0000256" key="4">
    <source>
        <dbReference type="SAM" id="Coils"/>
    </source>
</evidence>
<name>A0ABZ0ZSK9_9ACTN</name>
<evidence type="ECO:0000313" key="6">
    <source>
        <dbReference type="EMBL" id="WQQ27277.1"/>
    </source>
</evidence>
<comment type="subunit">
    <text evidence="2">Heterodimer of SbcC and SbcD.</text>
</comment>
<proteinExistence type="inferred from homology"/>
<dbReference type="Gene3D" id="3.40.50.300">
    <property type="entry name" value="P-loop containing nucleotide triphosphate hydrolases"/>
    <property type="match status" value="2"/>
</dbReference>
<dbReference type="PANTHER" id="PTHR32114">
    <property type="entry name" value="ABC TRANSPORTER ABCH.3"/>
    <property type="match status" value="1"/>
</dbReference>
<feature type="domain" description="Rad50/SbcC-type AAA" evidence="5">
    <location>
        <begin position="14"/>
        <end position="231"/>
    </location>
</feature>
<dbReference type="InterPro" id="IPR038729">
    <property type="entry name" value="Rad50/SbcC_AAA"/>
</dbReference>
<dbReference type="Pfam" id="PF13476">
    <property type="entry name" value="AAA_23"/>
    <property type="match status" value="1"/>
</dbReference>
<dbReference type="InterPro" id="IPR027417">
    <property type="entry name" value="P-loop_NTPase"/>
</dbReference>
<comment type="similarity">
    <text evidence="1">Belongs to the SMC family. SbcC subfamily.</text>
</comment>